<evidence type="ECO:0000256" key="8">
    <source>
        <dbReference type="ARBA" id="ARBA00023316"/>
    </source>
</evidence>
<feature type="domain" description="L,D-TPase catalytic" evidence="11">
    <location>
        <begin position="81"/>
        <end position="218"/>
    </location>
</feature>
<dbReference type="PROSITE" id="PS51257">
    <property type="entry name" value="PROKAR_LIPOPROTEIN"/>
    <property type="match status" value="1"/>
</dbReference>
<dbReference type="EMBL" id="SSNY01000001">
    <property type="protein sequence ID" value="THF59738.1"/>
    <property type="molecule type" value="Genomic_DNA"/>
</dbReference>
<dbReference type="CDD" id="cd16913">
    <property type="entry name" value="YkuD_like"/>
    <property type="match status" value="1"/>
</dbReference>
<evidence type="ECO:0000256" key="2">
    <source>
        <dbReference type="ARBA" id="ARBA00005992"/>
    </source>
</evidence>
<reference evidence="12 13" key="1">
    <citation type="submission" date="2019-04" db="EMBL/GenBank/DDBJ databases">
        <title>Mesorhizobium composti sp. nov., isolated from compost.</title>
        <authorList>
            <person name="Lin S.-Y."/>
            <person name="Hameed A."/>
            <person name="Hsieh Y.-T."/>
            <person name="Young C.-C."/>
        </authorList>
    </citation>
    <scope>NUCLEOTIDE SEQUENCE [LARGE SCALE GENOMIC DNA]</scope>
    <source>
        <strain evidence="12 13">CC-YTH430</strain>
    </source>
</reference>
<dbReference type="RefSeq" id="WP_136353209.1">
    <property type="nucleotide sequence ID" value="NZ_SSNY01000001.1"/>
</dbReference>
<dbReference type="InterPro" id="IPR005490">
    <property type="entry name" value="LD_TPept_cat_dom"/>
</dbReference>
<proteinExistence type="inferred from homology"/>
<evidence type="ECO:0000256" key="6">
    <source>
        <dbReference type="ARBA" id="ARBA00022960"/>
    </source>
</evidence>
<feature type="chain" id="PRO_5045503295" evidence="10">
    <location>
        <begin position="25"/>
        <end position="226"/>
    </location>
</feature>
<keyword evidence="4" id="KW-0808">Transferase</keyword>
<comment type="caution">
    <text evidence="12">The sequence shown here is derived from an EMBL/GenBank/DDBJ whole genome shotgun (WGS) entry which is preliminary data.</text>
</comment>
<comment type="similarity">
    <text evidence="2">Belongs to the YkuD family.</text>
</comment>
<name>A0ABY2QCD1_9HYPH</name>
<keyword evidence="13" id="KW-1185">Reference proteome</keyword>
<protein>
    <submittedName>
        <fullName evidence="12">L,D-transpeptidase</fullName>
    </submittedName>
</protein>
<dbReference type="Proteomes" id="UP000306441">
    <property type="component" value="Unassembled WGS sequence"/>
</dbReference>
<dbReference type="Gene3D" id="2.40.440.10">
    <property type="entry name" value="L,D-transpeptidase catalytic domain-like"/>
    <property type="match status" value="1"/>
</dbReference>
<evidence type="ECO:0000256" key="1">
    <source>
        <dbReference type="ARBA" id="ARBA00004752"/>
    </source>
</evidence>
<comment type="pathway">
    <text evidence="1 9">Cell wall biogenesis; peptidoglycan biosynthesis.</text>
</comment>
<organism evidence="12 13">
    <name type="scientific">Ollibium composti</name>
    <dbReference type="NCBI Taxonomy" id="2675109"/>
    <lineage>
        <taxon>Bacteria</taxon>
        <taxon>Pseudomonadati</taxon>
        <taxon>Pseudomonadota</taxon>
        <taxon>Alphaproteobacteria</taxon>
        <taxon>Hyphomicrobiales</taxon>
        <taxon>Phyllobacteriaceae</taxon>
        <taxon>Ollibium</taxon>
    </lineage>
</organism>
<keyword evidence="5" id="KW-0378">Hydrolase</keyword>
<keyword evidence="7 9" id="KW-0573">Peptidoglycan synthesis</keyword>
<keyword evidence="6 9" id="KW-0133">Cell shape</keyword>
<keyword evidence="10" id="KW-0732">Signal</keyword>
<sequence>MPTSLTRRGFVIAVPLLLGGCVSAGRSATAPKAKREIPQYYRDMYAAIDDEPFPIPAPDLTKIDPKYYRQEVAYNGPETPGSVVVDTPNRFLYLLLGEGRAMRYGVGVGKAGLEFEGTGVIQYKREWPRWTPTQDMIAREPERYGPLAQGMEPGPTNPLGARALYLFKNGVDTLYRIHGTNEDWSIGRSISSGCIRMLNQDVMDLYRRVRPGSRVIVLQQDTPLAA</sequence>
<dbReference type="InterPro" id="IPR038063">
    <property type="entry name" value="Transpep_catalytic_dom"/>
</dbReference>
<evidence type="ECO:0000256" key="3">
    <source>
        <dbReference type="ARBA" id="ARBA00022676"/>
    </source>
</evidence>
<keyword evidence="3" id="KW-0328">Glycosyltransferase</keyword>
<evidence type="ECO:0000256" key="7">
    <source>
        <dbReference type="ARBA" id="ARBA00022984"/>
    </source>
</evidence>
<feature type="active site" description="Proton donor/acceptor" evidence="9">
    <location>
        <position position="178"/>
    </location>
</feature>
<dbReference type="Pfam" id="PF03734">
    <property type="entry name" value="YkuD"/>
    <property type="match status" value="1"/>
</dbReference>
<evidence type="ECO:0000259" key="11">
    <source>
        <dbReference type="PROSITE" id="PS52029"/>
    </source>
</evidence>
<evidence type="ECO:0000256" key="4">
    <source>
        <dbReference type="ARBA" id="ARBA00022679"/>
    </source>
</evidence>
<evidence type="ECO:0000313" key="12">
    <source>
        <dbReference type="EMBL" id="THF59738.1"/>
    </source>
</evidence>
<evidence type="ECO:0000313" key="13">
    <source>
        <dbReference type="Proteomes" id="UP000306441"/>
    </source>
</evidence>
<dbReference type="InterPro" id="IPR050979">
    <property type="entry name" value="LD-transpeptidase"/>
</dbReference>
<evidence type="ECO:0000256" key="9">
    <source>
        <dbReference type="PROSITE-ProRule" id="PRU01373"/>
    </source>
</evidence>
<dbReference type="SUPFAM" id="SSF141523">
    <property type="entry name" value="L,D-transpeptidase catalytic domain-like"/>
    <property type="match status" value="1"/>
</dbReference>
<gene>
    <name evidence="12" type="ORF">E6C48_01385</name>
</gene>
<dbReference type="PANTHER" id="PTHR30582:SF24">
    <property type="entry name" value="L,D-TRANSPEPTIDASE ERFK_SRFK-RELATED"/>
    <property type="match status" value="1"/>
</dbReference>
<dbReference type="PROSITE" id="PS52029">
    <property type="entry name" value="LD_TPASE"/>
    <property type="match status" value="1"/>
</dbReference>
<feature type="signal peptide" evidence="10">
    <location>
        <begin position="1"/>
        <end position="24"/>
    </location>
</feature>
<keyword evidence="8 9" id="KW-0961">Cell wall biogenesis/degradation</keyword>
<dbReference type="PANTHER" id="PTHR30582">
    <property type="entry name" value="L,D-TRANSPEPTIDASE"/>
    <property type="match status" value="1"/>
</dbReference>
<evidence type="ECO:0000256" key="10">
    <source>
        <dbReference type="SAM" id="SignalP"/>
    </source>
</evidence>
<accession>A0ABY2QCD1</accession>
<evidence type="ECO:0000256" key="5">
    <source>
        <dbReference type="ARBA" id="ARBA00022801"/>
    </source>
</evidence>
<feature type="active site" description="Nucleophile" evidence="9">
    <location>
        <position position="194"/>
    </location>
</feature>